<keyword evidence="4" id="KW-0227">DNA damage</keyword>
<dbReference type="RefSeq" id="WP_092493177.1">
    <property type="nucleotide sequence ID" value="NZ_FNKD01000002.1"/>
</dbReference>
<dbReference type="InterPro" id="IPR051912">
    <property type="entry name" value="Alkylbase_DNA_Glycosylase/TA"/>
</dbReference>
<dbReference type="PANTHER" id="PTHR43003:SF5">
    <property type="entry name" value="DNA-3-METHYLADENINE GLYCOSYLASE"/>
    <property type="match status" value="1"/>
</dbReference>
<name>A0A1H1CQR7_9BACI</name>
<dbReference type="AlphaFoldDB" id="A0A1H1CQR7"/>
<protein>
    <recommendedName>
        <fullName evidence="3">DNA-3-methyladenine glycosylase II</fullName>
        <ecNumber evidence="3">3.2.2.21</ecNumber>
    </recommendedName>
</protein>
<comment type="catalytic activity">
    <reaction evidence="1">
        <text>Hydrolysis of alkylated DNA, releasing 3-methyladenine, 3-methylguanine, 7-methylguanine and 7-methyladenine.</text>
        <dbReference type="EC" id="3.2.2.21"/>
    </reaction>
</comment>
<dbReference type="Pfam" id="PF00730">
    <property type="entry name" value="HhH-GPD"/>
    <property type="match status" value="1"/>
</dbReference>
<dbReference type="InterPro" id="IPR003265">
    <property type="entry name" value="HhH-GPD_domain"/>
</dbReference>
<keyword evidence="8" id="KW-1185">Reference proteome</keyword>
<feature type="domain" description="HhH-GPD" evidence="6">
    <location>
        <begin position="50"/>
        <end position="209"/>
    </location>
</feature>
<dbReference type="STRING" id="553311.SAMN05216231_2365"/>
<dbReference type="GO" id="GO:0006285">
    <property type="term" value="P:base-excision repair, AP site formation"/>
    <property type="evidence" value="ECO:0007669"/>
    <property type="project" value="TreeGrafter"/>
</dbReference>
<evidence type="ECO:0000259" key="6">
    <source>
        <dbReference type="SMART" id="SM00478"/>
    </source>
</evidence>
<reference evidence="7 8" key="1">
    <citation type="submission" date="2016-10" db="EMBL/GenBank/DDBJ databases">
        <authorList>
            <person name="de Groot N.N."/>
        </authorList>
    </citation>
    <scope>NUCLEOTIDE SEQUENCE [LARGE SCALE GENOMIC DNA]</scope>
    <source>
        <strain evidence="7 8">CGMCC 1.10449</strain>
    </source>
</reference>
<organism evidence="7 8">
    <name type="scientific">Virgibacillus salinus</name>
    <dbReference type="NCBI Taxonomy" id="553311"/>
    <lineage>
        <taxon>Bacteria</taxon>
        <taxon>Bacillati</taxon>
        <taxon>Bacillota</taxon>
        <taxon>Bacilli</taxon>
        <taxon>Bacillales</taxon>
        <taxon>Bacillaceae</taxon>
        <taxon>Virgibacillus</taxon>
    </lineage>
</organism>
<accession>A0A1H1CQR7</accession>
<dbReference type="GO" id="GO:0032993">
    <property type="term" value="C:protein-DNA complex"/>
    <property type="evidence" value="ECO:0007669"/>
    <property type="project" value="TreeGrafter"/>
</dbReference>
<dbReference type="GO" id="GO:0043916">
    <property type="term" value="F:DNA-7-methylguanine glycosylase activity"/>
    <property type="evidence" value="ECO:0007669"/>
    <property type="project" value="TreeGrafter"/>
</dbReference>
<dbReference type="FunFam" id="1.10.340.30:FF:000004">
    <property type="entry name" value="DNA-3-methyladenine glycosylase II"/>
    <property type="match status" value="1"/>
</dbReference>
<dbReference type="Proteomes" id="UP000199444">
    <property type="component" value="Unassembled WGS sequence"/>
</dbReference>
<evidence type="ECO:0000256" key="2">
    <source>
        <dbReference type="ARBA" id="ARBA00010817"/>
    </source>
</evidence>
<dbReference type="PANTHER" id="PTHR43003">
    <property type="entry name" value="DNA-3-METHYLADENINE GLYCOSYLASE"/>
    <property type="match status" value="1"/>
</dbReference>
<dbReference type="GO" id="GO:0005737">
    <property type="term" value="C:cytoplasm"/>
    <property type="evidence" value="ECO:0007669"/>
    <property type="project" value="TreeGrafter"/>
</dbReference>
<dbReference type="EMBL" id="FNKD01000002">
    <property type="protein sequence ID" value="SDQ66615.1"/>
    <property type="molecule type" value="Genomic_DNA"/>
</dbReference>
<dbReference type="SMART" id="SM00478">
    <property type="entry name" value="ENDO3c"/>
    <property type="match status" value="1"/>
</dbReference>
<keyword evidence="5" id="KW-0234">DNA repair</keyword>
<evidence type="ECO:0000313" key="8">
    <source>
        <dbReference type="Proteomes" id="UP000199444"/>
    </source>
</evidence>
<evidence type="ECO:0000256" key="4">
    <source>
        <dbReference type="ARBA" id="ARBA00022763"/>
    </source>
</evidence>
<dbReference type="GO" id="GO:0032131">
    <property type="term" value="F:alkylated DNA binding"/>
    <property type="evidence" value="ECO:0007669"/>
    <property type="project" value="TreeGrafter"/>
</dbReference>
<sequence length="219" mass="25232">MEKIKIYQDDKSVEELCNADSQMKKLIQIIGDIEVVMRLDFFTSLVRSMIGQQISVQAANAIYTRLESLMENNITATSILKTSEQRLRSIGLSARKVIYLRDLAEKVYHNEVDLQKLHKLDNQTVIKQLTSIKGIGKWTAEMFLIFSLGRMNVLALDDIGIQRGAKWLYEVEKSERRKILAEKQPVWSPHLTIASFYLWETVHLDLVKKYNSIEDIGGE</sequence>
<comment type="similarity">
    <text evidence="2">Belongs to the alkylbase DNA glycosidase AlkA family.</text>
</comment>
<evidence type="ECO:0000256" key="5">
    <source>
        <dbReference type="ARBA" id="ARBA00023204"/>
    </source>
</evidence>
<dbReference type="EC" id="3.2.2.21" evidence="3"/>
<dbReference type="Gene3D" id="1.10.1670.40">
    <property type="match status" value="1"/>
</dbReference>
<dbReference type="GO" id="GO:0006307">
    <property type="term" value="P:DNA alkylation repair"/>
    <property type="evidence" value="ECO:0007669"/>
    <property type="project" value="TreeGrafter"/>
</dbReference>
<evidence type="ECO:0000256" key="1">
    <source>
        <dbReference type="ARBA" id="ARBA00000086"/>
    </source>
</evidence>
<proteinExistence type="inferred from homology"/>
<dbReference type="CDD" id="cd00056">
    <property type="entry name" value="ENDO3c"/>
    <property type="match status" value="1"/>
</dbReference>
<dbReference type="Gene3D" id="1.10.340.30">
    <property type="entry name" value="Hypothetical protein, domain 2"/>
    <property type="match status" value="1"/>
</dbReference>
<evidence type="ECO:0000313" key="7">
    <source>
        <dbReference type="EMBL" id="SDQ66615.1"/>
    </source>
</evidence>
<dbReference type="GO" id="GO:0008725">
    <property type="term" value="F:DNA-3-methyladenine glycosylase activity"/>
    <property type="evidence" value="ECO:0007669"/>
    <property type="project" value="TreeGrafter"/>
</dbReference>
<gene>
    <name evidence="7" type="ORF">SAMN05216231_2365</name>
</gene>
<dbReference type="SUPFAM" id="SSF48150">
    <property type="entry name" value="DNA-glycosylase"/>
    <property type="match status" value="1"/>
</dbReference>
<dbReference type="InterPro" id="IPR011257">
    <property type="entry name" value="DNA_glycosylase"/>
</dbReference>
<evidence type="ECO:0000256" key="3">
    <source>
        <dbReference type="ARBA" id="ARBA00012000"/>
    </source>
</evidence>